<sequence>MVVKAHDPEVWWQDVAGIGTILGHEYQTADSLIIWKAVTHDLPILERALVAIRASLDG</sequence>
<evidence type="ECO:0000256" key="2">
    <source>
        <dbReference type="ARBA" id="ARBA00022722"/>
    </source>
</evidence>
<evidence type="ECO:0000313" key="4">
    <source>
        <dbReference type="EMBL" id="MDC7786045.1"/>
    </source>
</evidence>
<accession>A0ABT5J8S3</accession>
<dbReference type="InterPro" id="IPR008201">
    <property type="entry name" value="HepT-like"/>
</dbReference>
<name>A0ABT5J8S3_RHOTP</name>
<organism evidence="4 5">
    <name type="scientific">Rhodoplanes tepidamans</name>
    <name type="common">Rhodoplanes cryptolactis</name>
    <dbReference type="NCBI Taxonomy" id="200616"/>
    <lineage>
        <taxon>Bacteria</taxon>
        <taxon>Pseudomonadati</taxon>
        <taxon>Pseudomonadota</taxon>
        <taxon>Alphaproteobacteria</taxon>
        <taxon>Hyphomicrobiales</taxon>
        <taxon>Nitrobacteraceae</taxon>
        <taxon>Rhodoplanes</taxon>
    </lineage>
</organism>
<reference evidence="4" key="1">
    <citation type="journal article" date="2023" name="Microbiol Resour">
        <title>Genome Sequences of Rhodoplanes serenus and Two Thermotolerant Strains, Rhodoplanes tepidamans and 'Rhodoplanes cryptolactis,' Further Refine the Genus.</title>
        <authorList>
            <person name="Rayyan A.A."/>
            <person name="Kyndt J.A."/>
        </authorList>
    </citation>
    <scope>NUCLEOTIDE SEQUENCE</scope>
    <source>
        <strain evidence="4">DSM 9987</strain>
    </source>
</reference>
<comment type="caution">
    <text evidence="4">The sequence shown here is derived from an EMBL/GenBank/DDBJ whole genome shotgun (WGS) entry which is preliminary data.</text>
</comment>
<evidence type="ECO:0000313" key="5">
    <source>
        <dbReference type="Proteomes" id="UP001165652"/>
    </source>
</evidence>
<dbReference type="Proteomes" id="UP001165652">
    <property type="component" value="Unassembled WGS sequence"/>
</dbReference>
<evidence type="ECO:0000256" key="3">
    <source>
        <dbReference type="ARBA" id="ARBA00022801"/>
    </source>
</evidence>
<reference evidence="4" key="2">
    <citation type="submission" date="2023-02" db="EMBL/GenBank/DDBJ databases">
        <authorList>
            <person name="Rayyan A."/>
            <person name="Meyer T."/>
            <person name="Kyndt J.A."/>
        </authorList>
    </citation>
    <scope>NUCLEOTIDE SEQUENCE</scope>
    <source>
        <strain evidence="4">DSM 9987</strain>
    </source>
</reference>
<dbReference type="Pfam" id="PF01934">
    <property type="entry name" value="HepT-like"/>
    <property type="match status" value="1"/>
</dbReference>
<protein>
    <submittedName>
        <fullName evidence="4">DUF86 domain-containing protein</fullName>
    </submittedName>
</protein>
<keyword evidence="2" id="KW-0540">Nuclease</keyword>
<evidence type="ECO:0000256" key="1">
    <source>
        <dbReference type="ARBA" id="ARBA00022649"/>
    </source>
</evidence>
<keyword evidence="3" id="KW-0378">Hydrolase</keyword>
<dbReference type="EMBL" id="JAQQLI010000012">
    <property type="protein sequence ID" value="MDC7786045.1"/>
    <property type="molecule type" value="Genomic_DNA"/>
</dbReference>
<keyword evidence="5" id="KW-1185">Reference proteome</keyword>
<dbReference type="RefSeq" id="WP_272776892.1">
    <property type="nucleotide sequence ID" value="NZ_JAQQLI010000012.1"/>
</dbReference>
<proteinExistence type="predicted"/>
<gene>
    <name evidence="4" type="ORF">PQJ73_10165</name>
</gene>
<keyword evidence="1" id="KW-1277">Toxin-antitoxin system</keyword>